<dbReference type="InterPro" id="IPR002716">
    <property type="entry name" value="PIN_dom"/>
</dbReference>
<gene>
    <name evidence="2" type="ORF">ESV85_13540</name>
</gene>
<feature type="domain" description="PIN" evidence="1">
    <location>
        <begin position="18"/>
        <end position="72"/>
    </location>
</feature>
<organism evidence="2 3">
    <name type="scientific">Algoriphagus aquimarinus</name>
    <dbReference type="NCBI Taxonomy" id="237018"/>
    <lineage>
        <taxon>Bacteria</taxon>
        <taxon>Pseudomonadati</taxon>
        <taxon>Bacteroidota</taxon>
        <taxon>Cytophagia</taxon>
        <taxon>Cytophagales</taxon>
        <taxon>Cyclobacteriaceae</taxon>
        <taxon>Algoriphagus</taxon>
    </lineage>
</organism>
<dbReference type="OrthoDB" id="676982at2"/>
<dbReference type="EMBL" id="VORW01000009">
    <property type="protein sequence ID" value="TXE08841.1"/>
    <property type="molecule type" value="Genomic_DNA"/>
</dbReference>
<accession>A0A5C7AK72</accession>
<evidence type="ECO:0000313" key="3">
    <source>
        <dbReference type="Proteomes" id="UP000321935"/>
    </source>
</evidence>
<sequence length="85" mass="9692">MVWGRVEEEVDVFHKFISGSTVFLIDQKIIDKTIEIRRVLKIKIPDAIIAATAIVNNLVLISYNDKDFLKMSGMGLNYLNPKNLL</sequence>
<dbReference type="Gene3D" id="3.40.50.1010">
    <property type="entry name" value="5'-nuclease"/>
    <property type="match status" value="1"/>
</dbReference>
<dbReference type="SUPFAM" id="SSF88723">
    <property type="entry name" value="PIN domain-like"/>
    <property type="match status" value="1"/>
</dbReference>
<dbReference type="InterPro" id="IPR029060">
    <property type="entry name" value="PIN-like_dom_sf"/>
</dbReference>
<protein>
    <submittedName>
        <fullName evidence="2">Type II toxin-antitoxin system VapC family toxin</fullName>
    </submittedName>
</protein>
<comment type="caution">
    <text evidence="2">The sequence shown here is derived from an EMBL/GenBank/DDBJ whole genome shotgun (WGS) entry which is preliminary data.</text>
</comment>
<dbReference type="Proteomes" id="UP000321935">
    <property type="component" value="Unassembled WGS sequence"/>
</dbReference>
<dbReference type="AlphaFoldDB" id="A0A5C7AK72"/>
<reference evidence="2 3" key="1">
    <citation type="submission" date="2019-08" db="EMBL/GenBank/DDBJ databases">
        <title>Genomes sequence of Algoriphagus aquimarinus ACAM450.</title>
        <authorList>
            <person name="Bowman J.P."/>
        </authorList>
    </citation>
    <scope>NUCLEOTIDE SEQUENCE [LARGE SCALE GENOMIC DNA]</scope>
    <source>
        <strain evidence="2 3">ACAM 450</strain>
    </source>
</reference>
<dbReference type="RefSeq" id="WP_146918467.1">
    <property type="nucleotide sequence ID" value="NZ_VORW01000009.1"/>
</dbReference>
<evidence type="ECO:0000259" key="1">
    <source>
        <dbReference type="Pfam" id="PF01850"/>
    </source>
</evidence>
<proteinExistence type="predicted"/>
<name>A0A5C7AK72_9BACT</name>
<dbReference type="Pfam" id="PF01850">
    <property type="entry name" value="PIN"/>
    <property type="match status" value="1"/>
</dbReference>
<evidence type="ECO:0000313" key="2">
    <source>
        <dbReference type="EMBL" id="TXE08841.1"/>
    </source>
</evidence>